<feature type="transmembrane region" description="Helical" evidence="1">
    <location>
        <begin position="126"/>
        <end position="148"/>
    </location>
</feature>
<evidence type="ECO:0000313" key="3">
    <source>
        <dbReference type="Proteomes" id="UP001501599"/>
    </source>
</evidence>
<reference evidence="2 3" key="1">
    <citation type="journal article" date="2019" name="Int. J. Syst. Evol. Microbiol.">
        <title>The Global Catalogue of Microorganisms (GCM) 10K type strain sequencing project: providing services to taxonomists for standard genome sequencing and annotation.</title>
        <authorList>
            <consortium name="The Broad Institute Genomics Platform"/>
            <consortium name="The Broad Institute Genome Sequencing Center for Infectious Disease"/>
            <person name="Wu L."/>
            <person name="Ma J."/>
        </authorList>
    </citation>
    <scope>NUCLEOTIDE SEQUENCE [LARGE SCALE GENOMIC DNA]</scope>
    <source>
        <strain evidence="2 3">JCM 16026</strain>
    </source>
</reference>
<feature type="transmembrane region" description="Helical" evidence="1">
    <location>
        <begin position="6"/>
        <end position="31"/>
    </location>
</feature>
<comment type="caution">
    <text evidence="2">The sequence shown here is derived from an EMBL/GenBank/DDBJ whole genome shotgun (WGS) entry which is preliminary data.</text>
</comment>
<keyword evidence="1" id="KW-1133">Transmembrane helix</keyword>
<dbReference type="Pfam" id="PF11139">
    <property type="entry name" value="SfLAP"/>
    <property type="match status" value="1"/>
</dbReference>
<protein>
    <recommendedName>
        <fullName evidence="4">GAP family protein</fullName>
    </recommendedName>
</protein>
<feature type="transmembrane region" description="Helical" evidence="1">
    <location>
        <begin position="168"/>
        <end position="189"/>
    </location>
</feature>
<dbReference type="InterPro" id="IPR021315">
    <property type="entry name" value="Gap/Sap"/>
</dbReference>
<sequence length="256" mass="26727">MDPLTLGTLALLALADSTSFGTLLIPIWLLLASSRPSVPRMLAYLGTVAGFYLVVGVLLSIGARLLLDDLQAWLASPVGGAVVMAVGVALLALAFPLARRGRDREGAPARLLRWRDRALDAESGSVLPLMGLALTATALEVATLLPYLMAIGIMEGADLPLPVHGAVLAGYVVVMVLPALALLGVRIAAHRAVEPWLQRVNDWLVRQAGELTAWIVGIVGFLLVRAGADAFGGLEVVVPAIGGVVEEVVRGFVPIG</sequence>
<name>A0ABN3AKE4_9MICO</name>
<feature type="transmembrane region" description="Helical" evidence="1">
    <location>
        <begin position="73"/>
        <end position="95"/>
    </location>
</feature>
<evidence type="ECO:0008006" key="4">
    <source>
        <dbReference type="Google" id="ProtNLM"/>
    </source>
</evidence>
<dbReference type="RefSeq" id="WP_344339414.1">
    <property type="nucleotide sequence ID" value="NZ_BAAAQT010000001.1"/>
</dbReference>
<gene>
    <name evidence="2" type="ORF">GCM10009846_02070</name>
</gene>
<accession>A0ABN3AKE4</accession>
<keyword evidence="1" id="KW-0812">Transmembrane</keyword>
<feature type="transmembrane region" description="Helical" evidence="1">
    <location>
        <begin position="43"/>
        <end position="67"/>
    </location>
</feature>
<keyword evidence="3" id="KW-1185">Reference proteome</keyword>
<organism evidence="2 3">
    <name type="scientific">Agrococcus versicolor</name>
    <dbReference type="NCBI Taxonomy" id="501482"/>
    <lineage>
        <taxon>Bacteria</taxon>
        <taxon>Bacillati</taxon>
        <taxon>Actinomycetota</taxon>
        <taxon>Actinomycetes</taxon>
        <taxon>Micrococcales</taxon>
        <taxon>Microbacteriaceae</taxon>
        <taxon>Agrococcus</taxon>
    </lineage>
</organism>
<proteinExistence type="predicted"/>
<evidence type="ECO:0000256" key="1">
    <source>
        <dbReference type="SAM" id="Phobius"/>
    </source>
</evidence>
<evidence type="ECO:0000313" key="2">
    <source>
        <dbReference type="EMBL" id="GAA2170717.1"/>
    </source>
</evidence>
<dbReference type="Proteomes" id="UP001501599">
    <property type="component" value="Unassembled WGS sequence"/>
</dbReference>
<dbReference type="EMBL" id="BAAAQT010000001">
    <property type="protein sequence ID" value="GAA2170717.1"/>
    <property type="molecule type" value="Genomic_DNA"/>
</dbReference>
<keyword evidence="1" id="KW-0472">Membrane</keyword>